<feature type="transmembrane region" description="Helical" evidence="2">
    <location>
        <begin position="20"/>
        <end position="41"/>
    </location>
</feature>
<keyword evidence="4" id="KW-1185">Reference proteome</keyword>
<gene>
    <name evidence="3" type="ORF">Ga0061061_11410</name>
</gene>
<accession>A0ABP2ABI0</accession>
<evidence type="ECO:0000256" key="2">
    <source>
        <dbReference type="SAM" id="Phobius"/>
    </source>
</evidence>
<keyword evidence="2" id="KW-0812">Transmembrane</keyword>
<sequence>MTDDTHASKQSKPLFDPTINYGHILTAASFIVAGTAAFFGMKVELQNLDQRVAKIESTLQQLASVVVQTARQDERLNTIERRVDRLEQTSSPRHP</sequence>
<evidence type="ECO:0000313" key="4">
    <source>
        <dbReference type="Proteomes" id="UP000182178"/>
    </source>
</evidence>
<keyword evidence="2" id="KW-0472">Membrane</keyword>
<dbReference type="RefSeq" id="WP_055460806.1">
    <property type="nucleotide sequence ID" value="NZ_CYHC01000014.1"/>
</dbReference>
<protein>
    <submittedName>
        <fullName evidence="3">Uncharacterized protein</fullName>
    </submittedName>
</protein>
<evidence type="ECO:0000313" key="3">
    <source>
        <dbReference type="EMBL" id="CUA90584.1"/>
    </source>
</evidence>
<comment type="caution">
    <text evidence="3">The sequence shown here is derived from an EMBL/GenBank/DDBJ whole genome shotgun (WGS) entry which is preliminary data.</text>
</comment>
<feature type="coiled-coil region" evidence="1">
    <location>
        <begin position="45"/>
        <end position="89"/>
    </location>
</feature>
<keyword evidence="2" id="KW-1133">Transmembrane helix</keyword>
<dbReference type="EMBL" id="CYHC01000014">
    <property type="protein sequence ID" value="CUA90584.1"/>
    <property type="molecule type" value="Genomic_DNA"/>
</dbReference>
<evidence type="ECO:0000256" key="1">
    <source>
        <dbReference type="SAM" id="Coils"/>
    </source>
</evidence>
<proteinExistence type="predicted"/>
<reference evidence="3 4" key="1">
    <citation type="submission" date="2015-08" db="EMBL/GenBank/DDBJ databases">
        <authorList>
            <person name="Varghese N."/>
        </authorList>
    </citation>
    <scope>NUCLEOTIDE SEQUENCE [LARGE SCALE GENOMIC DNA]</scope>
    <source>
        <strain evidence="3 4">DSM 18167</strain>
    </source>
</reference>
<dbReference type="Proteomes" id="UP000182178">
    <property type="component" value="Unassembled WGS sequence"/>
</dbReference>
<organism evidence="3 4">
    <name type="scientific">Chelatococcus sambhunathii</name>
    <dbReference type="NCBI Taxonomy" id="363953"/>
    <lineage>
        <taxon>Bacteria</taxon>
        <taxon>Pseudomonadati</taxon>
        <taxon>Pseudomonadota</taxon>
        <taxon>Alphaproteobacteria</taxon>
        <taxon>Hyphomicrobiales</taxon>
        <taxon>Chelatococcaceae</taxon>
        <taxon>Chelatococcus</taxon>
    </lineage>
</organism>
<name>A0ABP2ABI0_9HYPH</name>
<keyword evidence="1" id="KW-0175">Coiled coil</keyword>